<protein>
    <recommendedName>
        <fullName evidence="3">Scytalone dehydratase-like domain-containing protein</fullName>
    </recommendedName>
</protein>
<dbReference type="InterPro" id="IPR049884">
    <property type="entry name" value="Scytalone_dh"/>
</dbReference>
<name>Q0CB22_ASPTN</name>
<gene>
    <name evidence="4" type="ORF">ATEG_09112</name>
</gene>
<keyword evidence="2" id="KW-0456">Lyase</keyword>
<feature type="domain" description="Scytalone dehydratase-like" evidence="3">
    <location>
        <begin position="6"/>
        <end position="156"/>
    </location>
</feature>
<dbReference type="Proteomes" id="UP000007963">
    <property type="component" value="Unassembled WGS sequence"/>
</dbReference>
<dbReference type="VEuPathDB" id="FungiDB:ATEG_09112"/>
<dbReference type="Gene3D" id="3.10.450.50">
    <property type="match status" value="1"/>
</dbReference>
<dbReference type="AlphaFoldDB" id="Q0CB22"/>
<dbReference type="OrthoDB" id="5281072at2759"/>
<organism evidence="4 5">
    <name type="scientific">Aspergillus terreus (strain NIH 2624 / FGSC A1156)</name>
    <dbReference type="NCBI Taxonomy" id="341663"/>
    <lineage>
        <taxon>Eukaryota</taxon>
        <taxon>Fungi</taxon>
        <taxon>Dikarya</taxon>
        <taxon>Ascomycota</taxon>
        <taxon>Pezizomycotina</taxon>
        <taxon>Eurotiomycetes</taxon>
        <taxon>Eurotiomycetidae</taxon>
        <taxon>Eurotiales</taxon>
        <taxon>Aspergillaceae</taxon>
        <taxon>Aspergillus</taxon>
        <taxon>Aspergillus subgen. Circumdati</taxon>
    </lineage>
</organism>
<evidence type="ECO:0000256" key="2">
    <source>
        <dbReference type="ARBA" id="ARBA00023239"/>
    </source>
</evidence>
<evidence type="ECO:0000256" key="1">
    <source>
        <dbReference type="ARBA" id="ARBA00008584"/>
    </source>
</evidence>
<dbReference type="EMBL" id="CH476607">
    <property type="protein sequence ID" value="EAU30249.1"/>
    <property type="molecule type" value="Genomic_DNA"/>
</dbReference>
<dbReference type="OMA" id="VWKWAGI"/>
<reference evidence="5" key="1">
    <citation type="submission" date="2005-09" db="EMBL/GenBank/DDBJ databases">
        <title>Annotation of the Aspergillus terreus NIH2624 genome.</title>
        <authorList>
            <person name="Birren B.W."/>
            <person name="Lander E.S."/>
            <person name="Galagan J.E."/>
            <person name="Nusbaum C."/>
            <person name="Devon K."/>
            <person name="Henn M."/>
            <person name="Ma L.-J."/>
            <person name="Jaffe D.B."/>
            <person name="Butler J."/>
            <person name="Alvarez P."/>
            <person name="Gnerre S."/>
            <person name="Grabherr M."/>
            <person name="Kleber M."/>
            <person name="Mauceli E.W."/>
            <person name="Brockman W."/>
            <person name="Rounsley S."/>
            <person name="Young S.K."/>
            <person name="LaButti K."/>
            <person name="Pushparaj V."/>
            <person name="DeCaprio D."/>
            <person name="Crawford M."/>
            <person name="Koehrsen M."/>
            <person name="Engels R."/>
            <person name="Montgomery P."/>
            <person name="Pearson M."/>
            <person name="Howarth C."/>
            <person name="Larson L."/>
            <person name="Luoma S."/>
            <person name="White J."/>
            <person name="Alvarado L."/>
            <person name="Kodira C.D."/>
            <person name="Zeng Q."/>
            <person name="Oleary S."/>
            <person name="Yandava C."/>
            <person name="Denning D.W."/>
            <person name="Nierman W.C."/>
            <person name="Milne T."/>
            <person name="Madden K."/>
        </authorList>
    </citation>
    <scope>NUCLEOTIDE SEQUENCE [LARGE SCALE GENOMIC DNA]</scope>
    <source>
        <strain evidence="5">NIH 2624 / FGSC A1156</strain>
    </source>
</reference>
<dbReference type="InterPro" id="IPR032710">
    <property type="entry name" value="NTF2-like_dom_sf"/>
</dbReference>
<sequence length="223" mass="25438">MSPTGLSFEEYLEVNKLSFEWAESYDTKDWTRLHAILAPELSIDYTEVIGKKWSKMSAEEFVQVAGSKHFLGDANIYTQHLLGSSCYEKLSDTEINGKYQIRAAHVRYTDLETKEVKAKGHGHGVVHHSYKKIDGQWKLSGVRPQVRWTEHNFAEVPATRFRFFHICSCSPREKSVDWVGHVALGRQYLEDILGLRPGDVQTASLNSSCAYTCWNEYPQGICS</sequence>
<dbReference type="RefSeq" id="XP_001217734.1">
    <property type="nucleotide sequence ID" value="XM_001217733.1"/>
</dbReference>
<dbReference type="GO" id="GO:0016829">
    <property type="term" value="F:lyase activity"/>
    <property type="evidence" value="ECO:0007669"/>
    <property type="project" value="UniProtKB-KW"/>
</dbReference>
<dbReference type="HOGENOM" id="CLU_1239901_0_0_1"/>
<dbReference type="GeneID" id="4354063"/>
<evidence type="ECO:0000259" key="3">
    <source>
        <dbReference type="Pfam" id="PF02982"/>
    </source>
</evidence>
<dbReference type="Pfam" id="PF02982">
    <property type="entry name" value="Scytalone_dh"/>
    <property type="match status" value="1"/>
</dbReference>
<comment type="similarity">
    <text evidence="1">Belongs to the scytalone dehydratase family.</text>
</comment>
<accession>Q0CB22</accession>
<evidence type="ECO:0000313" key="4">
    <source>
        <dbReference type="EMBL" id="EAU30249.1"/>
    </source>
</evidence>
<dbReference type="STRING" id="341663.Q0CB22"/>
<evidence type="ECO:0000313" key="5">
    <source>
        <dbReference type="Proteomes" id="UP000007963"/>
    </source>
</evidence>
<proteinExistence type="inferred from homology"/>
<dbReference type="eggNOG" id="ENOG502SQZJ">
    <property type="taxonomic scope" value="Eukaryota"/>
</dbReference>
<dbReference type="SUPFAM" id="SSF54427">
    <property type="entry name" value="NTF2-like"/>
    <property type="match status" value="1"/>
</dbReference>